<protein>
    <submittedName>
        <fullName evidence="1">Uncharacterized protein</fullName>
    </submittedName>
</protein>
<comment type="caution">
    <text evidence="1">The sequence shown here is derived from an EMBL/GenBank/DDBJ whole genome shotgun (WGS) entry which is preliminary data.</text>
</comment>
<evidence type="ECO:0000313" key="2">
    <source>
        <dbReference type="Proteomes" id="UP000023541"/>
    </source>
</evidence>
<evidence type="ECO:0000313" key="1">
    <source>
        <dbReference type="EMBL" id="EZH72557.1"/>
    </source>
</evidence>
<dbReference type="AlphaFoldDB" id="A0A023BRF8"/>
<dbReference type="Proteomes" id="UP000023541">
    <property type="component" value="Unassembled WGS sequence"/>
</dbReference>
<gene>
    <name evidence="1" type="ORF">ATO12_20695</name>
</gene>
<dbReference type="EMBL" id="AQRA01000007">
    <property type="protein sequence ID" value="EZH72557.1"/>
    <property type="molecule type" value="Genomic_DNA"/>
</dbReference>
<proteinExistence type="predicted"/>
<organism evidence="1 2">
    <name type="scientific">Aquimarina atlantica</name>
    <dbReference type="NCBI Taxonomy" id="1317122"/>
    <lineage>
        <taxon>Bacteria</taxon>
        <taxon>Pseudomonadati</taxon>
        <taxon>Bacteroidota</taxon>
        <taxon>Flavobacteriia</taxon>
        <taxon>Flavobacteriales</taxon>
        <taxon>Flavobacteriaceae</taxon>
        <taxon>Aquimarina</taxon>
    </lineage>
</organism>
<reference evidence="1 2" key="1">
    <citation type="submission" date="2014-04" db="EMBL/GenBank/DDBJ databases">
        <title>Aquimarina sp. 22II-S11-z7 Genome Sequencing.</title>
        <authorList>
            <person name="Lai Q."/>
        </authorList>
    </citation>
    <scope>NUCLEOTIDE SEQUENCE [LARGE SCALE GENOMIC DNA]</scope>
    <source>
        <strain evidence="1 2">22II-S11-z7</strain>
    </source>
</reference>
<keyword evidence="2" id="KW-1185">Reference proteome</keyword>
<name>A0A023BRF8_9FLAO</name>
<accession>A0A023BRF8</accession>
<dbReference type="STRING" id="1317122.ATO12_20695"/>
<sequence>MDMHIMCKVFFCKKGDISPFLLKGKRIHLHMLLRVLKAPKMINSTLTKTIGELRKALNRVGILKP</sequence>